<feature type="compositionally biased region" description="Polar residues" evidence="1">
    <location>
        <begin position="1"/>
        <end position="11"/>
    </location>
</feature>
<keyword evidence="3" id="KW-1185">Reference proteome</keyword>
<organism evidence="2 3">
    <name type="scientific">Winogradskya consettensis</name>
    <dbReference type="NCBI Taxonomy" id="113560"/>
    <lineage>
        <taxon>Bacteria</taxon>
        <taxon>Bacillati</taxon>
        <taxon>Actinomycetota</taxon>
        <taxon>Actinomycetes</taxon>
        <taxon>Micromonosporales</taxon>
        <taxon>Micromonosporaceae</taxon>
        <taxon>Winogradskya</taxon>
    </lineage>
</organism>
<protein>
    <submittedName>
        <fullName evidence="2">Uncharacterized protein</fullName>
    </submittedName>
</protein>
<evidence type="ECO:0000313" key="2">
    <source>
        <dbReference type="EMBL" id="GIM74403.1"/>
    </source>
</evidence>
<reference evidence="2" key="1">
    <citation type="submission" date="2021-03" db="EMBL/GenBank/DDBJ databases">
        <title>Whole genome shotgun sequence of Actinoplanes consettensis NBRC 14913.</title>
        <authorList>
            <person name="Komaki H."/>
            <person name="Tamura T."/>
        </authorList>
    </citation>
    <scope>NUCLEOTIDE SEQUENCE</scope>
    <source>
        <strain evidence="2">NBRC 14913</strain>
    </source>
</reference>
<dbReference type="RefSeq" id="WP_212998747.1">
    <property type="nucleotide sequence ID" value="NZ_BAAATW010000004.1"/>
</dbReference>
<dbReference type="EMBL" id="BOQP01000020">
    <property type="protein sequence ID" value="GIM74403.1"/>
    <property type="molecule type" value="Genomic_DNA"/>
</dbReference>
<dbReference type="AlphaFoldDB" id="A0A919SPD8"/>
<accession>A0A919SPD8</accession>
<feature type="region of interest" description="Disordered" evidence="1">
    <location>
        <begin position="1"/>
        <end position="25"/>
    </location>
</feature>
<gene>
    <name evidence="2" type="ORF">Aco04nite_40130</name>
</gene>
<proteinExistence type="predicted"/>
<name>A0A919SPD8_9ACTN</name>
<evidence type="ECO:0000313" key="3">
    <source>
        <dbReference type="Proteomes" id="UP000680865"/>
    </source>
</evidence>
<dbReference type="Proteomes" id="UP000680865">
    <property type="component" value="Unassembled WGS sequence"/>
</dbReference>
<comment type="caution">
    <text evidence="2">The sequence shown here is derived from an EMBL/GenBank/DDBJ whole genome shotgun (WGS) entry which is preliminary data.</text>
</comment>
<sequence>MAVESTGSSPEPTGEPTAKSETGSAAILAGERQVVLRPVQTVESVLHVDDRGHLALTDGESPLSLFVLVPVREGKHQIRTAKAGGNGKPACIGLKENPAGSATLDAVACDASKAGQLFDFEAGKKNQEGKQTYAIHTDKDYYVRALDETGVEAVGATTPDTTFVLVDNGAAPSR</sequence>
<evidence type="ECO:0000256" key="1">
    <source>
        <dbReference type="SAM" id="MobiDB-lite"/>
    </source>
</evidence>